<evidence type="ECO:0000259" key="2">
    <source>
        <dbReference type="Pfam" id="PF09834"/>
    </source>
</evidence>
<keyword evidence="1" id="KW-1133">Transmembrane helix</keyword>
<organism evidence="3 6">
    <name type="scientific">Hydrogenophaga crassostreae</name>
    <dbReference type="NCBI Taxonomy" id="1763535"/>
    <lineage>
        <taxon>Bacteria</taxon>
        <taxon>Pseudomonadati</taxon>
        <taxon>Pseudomonadota</taxon>
        <taxon>Betaproteobacteria</taxon>
        <taxon>Burkholderiales</taxon>
        <taxon>Comamonadaceae</taxon>
        <taxon>Hydrogenophaga</taxon>
    </lineage>
</organism>
<evidence type="ECO:0000256" key="1">
    <source>
        <dbReference type="SAM" id="Phobius"/>
    </source>
</evidence>
<feature type="domain" description="DUF2061" evidence="2">
    <location>
        <begin position="10"/>
        <end position="59"/>
    </location>
</feature>
<evidence type="ECO:0000313" key="4">
    <source>
        <dbReference type="EMBL" id="OAD40183.1"/>
    </source>
</evidence>
<evidence type="ECO:0000313" key="3">
    <source>
        <dbReference type="EMBL" id="AOW13002.1"/>
    </source>
</evidence>
<reference evidence="4 5" key="1">
    <citation type="submission" date="2016-02" db="EMBL/GenBank/DDBJ databases">
        <title>Draft genome sequence of Hydrogenophaga sp. LPB0072.</title>
        <authorList>
            <person name="Shin S.-K."/>
            <person name="Yi H."/>
        </authorList>
    </citation>
    <scope>NUCLEOTIDE SEQUENCE [LARGE SCALE GENOMIC DNA]</scope>
    <source>
        <strain evidence="4 5">LPB0072</strain>
    </source>
</reference>
<dbReference type="InterPro" id="IPR018638">
    <property type="entry name" value="DUF2061_membrane"/>
</dbReference>
<dbReference type="AlphaFoldDB" id="A0A167H2M0"/>
<dbReference type="Pfam" id="PF09834">
    <property type="entry name" value="DUF2061"/>
    <property type="match status" value="1"/>
</dbReference>
<reference evidence="3 6" key="2">
    <citation type="submission" date="2016-10" db="EMBL/GenBank/DDBJ databases">
        <title>Hydorgenophaga sp. LPB0072 isolated from gastropod.</title>
        <authorList>
            <person name="Kim E."/>
            <person name="Yi H."/>
        </authorList>
    </citation>
    <scope>NUCLEOTIDE SEQUENCE [LARGE SCALE GENOMIC DNA]</scope>
    <source>
        <strain evidence="3 6">LPB0072</strain>
    </source>
</reference>
<dbReference type="EMBL" id="LVWD01000034">
    <property type="protein sequence ID" value="OAD40183.1"/>
    <property type="molecule type" value="Genomic_DNA"/>
</dbReference>
<accession>A0A167H2M0</accession>
<keyword evidence="1" id="KW-0812">Transmembrane</keyword>
<proteinExistence type="predicted"/>
<sequence length="75" mass="8492">MENKKRTWTKALTWQTLGLLVMTFVNYLYLGNLNQGIGLSLLLSGLGLLTYVVHERLWARVRWGMGNPSAPADSR</sequence>
<feature type="transmembrane region" description="Helical" evidence="1">
    <location>
        <begin position="36"/>
        <end position="53"/>
    </location>
</feature>
<protein>
    <recommendedName>
        <fullName evidence="2">DUF2061 domain-containing protein</fullName>
    </recommendedName>
</protein>
<evidence type="ECO:0000313" key="6">
    <source>
        <dbReference type="Proteomes" id="UP000185680"/>
    </source>
</evidence>
<dbReference type="Proteomes" id="UP000185680">
    <property type="component" value="Chromosome"/>
</dbReference>
<keyword evidence="5" id="KW-1185">Reference proteome</keyword>
<dbReference type="KEGG" id="hyl:LPB072_09225"/>
<evidence type="ECO:0000313" key="5">
    <source>
        <dbReference type="Proteomes" id="UP000185657"/>
    </source>
</evidence>
<name>A0A167H2M0_9BURK</name>
<keyword evidence="1" id="KW-0472">Membrane</keyword>
<feature type="transmembrane region" description="Helical" evidence="1">
    <location>
        <begin position="12"/>
        <end position="30"/>
    </location>
</feature>
<dbReference type="Proteomes" id="UP000185657">
    <property type="component" value="Unassembled WGS sequence"/>
</dbReference>
<dbReference type="STRING" id="1763535.LPB072_09225"/>
<gene>
    <name evidence="3" type="ORF">LPB072_09225</name>
    <name evidence="4" type="ORF">LPB72_18720</name>
</gene>
<dbReference type="EMBL" id="CP017476">
    <property type="protein sequence ID" value="AOW13002.1"/>
    <property type="molecule type" value="Genomic_DNA"/>
</dbReference>
<dbReference type="RefSeq" id="WP_066094522.1">
    <property type="nucleotide sequence ID" value="NZ_CP017476.1"/>
</dbReference>